<keyword evidence="1" id="KW-1133">Transmembrane helix</keyword>
<dbReference type="PANTHER" id="PTHR38454">
    <property type="entry name" value="INTEGRAL MEMBRANE PROTEIN-RELATED"/>
    <property type="match status" value="1"/>
</dbReference>
<feature type="transmembrane region" description="Helical" evidence="1">
    <location>
        <begin position="433"/>
        <end position="451"/>
    </location>
</feature>
<dbReference type="Proteomes" id="UP000732527">
    <property type="component" value="Unassembled WGS sequence"/>
</dbReference>
<reference evidence="2" key="2">
    <citation type="journal article" date="2021" name="PeerJ">
        <title>Extensive microbial diversity within the chicken gut microbiome revealed by metagenomics and culture.</title>
        <authorList>
            <person name="Gilroy R."/>
            <person name="Ravi A."/>
            <person name="Getino M."/>
            <person name="Pursley I."/>
            <person name="Horton D.L."/>
            <person name="Alikhan N.F."/>
            <person name="Baker D."/>
            <person name="Gharbi K."/>
            <person name="Hall N."/>
            <person name="Watson M."/>
            <person name="Adriaenssens E.M."/>
            <person name="Foster-Nyarko E."/>
            <person name="Jarju S."/>
            <person name="Secka A."/>
            <person name="Antonio M."/>
            <person name="Oren A."/>
            <person name="Chaudhuri R.R."/>
            <person name="La Ragione R."/>
            <person name="Hildebrand F."/>
            <person name="Pallen M.J."/>
        </authorList>
    </citation>
    <scope>NUCLEOTIDE SEQUENCE</scope>
    <source>
        <strain evidence="2">CHK192-2623</strain>
    </source>
</reference>
<keyword evidence="1" id="KW-0812">Transmembrane</keyword>
<feature type="transmembrane region" description="Helical" evidence="1">
    <location>
        <begin position="381"/>
        <end position="400"/>
    </location>
</feature>
<feature type="transmembrane region" description="Helical" evidence="1">
    <location>
        <begin position="321"/>
        <end position="343"/>
    </location>
</feature>
<feature type="transmembrane region" description="Helical" evidence="1">
    <location>
        <begin position="134"/>
        <end position="154"/>
    </location>
</feature>
<dbReference type="Pfam" id="PF09586">
    <property type="entry name" value="YfhO"/>
    <property type="match status" value="1"/>
</dbReference>
<comment type="caution">
    <text evidence="3">The sequence shown here is derived from an EMBL/GenBank/DDBJ whole genome shotgun (WGS) entry which is preliminary data.</text>
</comment>
<feature type="transmembrane region" description="Helical" evidence="1">
    <location>
        <begin position="228"/>
        <end position="248"/>
    </location>
</feature>
<evidence type="ECO:0000313" key="3">
    <source>
        <dbReference type="EMBL" id="PAB54041.1"/>
    </source>
</evidence>
<feature type="transmembrane region" description="Helical" evidence="1">
    <location>
        <begin position="190"/>
        <end position="216"/>
    </location>
</feature>
<feature type="transmembrane region" description="Helical" evidence="1">
    <location>
        <begin position="14"/>
        <end position="33"/>
    </location>
</feature>
<protein>
    <submittedName>
        <fullName evidence="3">ABC transporter permease</fullName>
    </submittedName>
    <submittedName>
        <fullName evidence="2">YfhO family protein</fullName>
    </submittedName>
</protein>
<dbReference type="EMBL" id="DYYQ01000034">
    <property type="protein sequence ID" value="HJE49585.1"/>
    <property type="molecule type" value="Genomic_DNA"/>
</dbReference>
<dbReference type="Proteomes" id="UP000216008">
    <property type="component" value="Unassembled WGS sequence"/>
</dbReference>
<organism evidence="3 4">
    <name type="scientific">Lactobacillus johnsonii</name>
    <dbReference type="NCBI Taxonomy" id="33959"/>
    <lineage>
        <taxon>Bacteria</taxon>
        <taxon>Bacillati</taxon>
        <taxon>Bacillota</taxon>
        <taxon>Bacilli</taxon>
        <taxon>Lactobacillales</taxon>
        <taxon>Lactobacillaceae</taxon>
        <taxon>Lactobacillus</taxon>
    </lineage>
</organism>
<feature type="transmembrane region" description="Helical" evidence="1">
    <location>
        <begin position="63"/>
        <end position="85"/>
    </location>
</feature>
<evidence type="ECO:0000313" key="4">
    <source>
        <dbReference type="Proteomes" id="UP000216008"/>
    </source>
</evidence>
<gene>
    <name evidence="3" type="ORF">A3Q24_09075</name>
    <name evidence="2" type="ORF">K8V69_05335</name>
</gene>
<dbReference type="PANTHER" id="PTHR38454:SF1">
    <property type="entry name" value="INTEGRAL MEMBRANE PROTEIN"/>
    <property type="match status" value="1"/>
</dbReference>
<dbReference type="AlphaFoldDB" id="A0A267M349"/>
<evidence type="ECO:0000256" key="1">
    <source>
        <dbReference type="SAM" id="Phobius"/>
    </source>
</evidence>
<feature type="transmembrane region" description="Helical" evidence="1">
    <location>
        <begin position="91"/>
        <end position="113"/>
    </location>
</feature>
<feature type="transmembrane region" description="Helical" evidence="1">
    <location>
        <begin position="406"/>
        <end position="426"/>
    </location>
</feature>
<feature type="transmembrane region" description="Helical" evidence="1">
    <location>
        <begin position="829"/>
        <end position="853"/>
    </location>
</feature>
<proteinExistence type="predicted"/>
<name>A0A267M349_LACJH</name>
<dbReference type="RefSeq" id="WP_095183092.1">
    <property type="nucleotide sequence ID" value="NZ_JAINRL010000001.1"/>
</dbReference>
<accession>A0A267M349</accession>
<reference evidence="2" key="3">
    <citation type="submission" date="2021-09" db="EMBL/GenBank/DDBJ databases">
        <authorList>
            <person name="Gilroy R."/>
        </authorList>
    </citation>
    <scope>NUCLEOTIDE SEQUENCE</scope>
    <source>
        <strain evidence="2">CHK192-2623</strain>
    </source>
</reference>
<feature type="transmembrane region" description="Helical" evidence="1">
    <location>
        <begin position="349"/>
        <end position="369"/>
    </location>
</feature>
<dbReference type="InterPro" id="IPR018580">
    <property type="entry name" value="Uncharacterised_YfhO"/>
</dbReference>
<sequence>MIINKVKTYFKNKYLYWLSFLLPTCIFASYFLYRGQEILTVDLGQQYIDFLSFYKNNLLSNPLNFIFTFSNGLGSSFIGTSAYYLNSPFNLLLLLFSSSSLPIAILLIISLKVGAIGLSNFFYFQKFFKDDNKIFALAASLAFALSGFVVSYNLNLMWLDSLILLPLLLDAIDKLFEQKKHYFYLTTITFLLWLTNFYTGFMVLFFGLLYFITALINHSFSNKIIFHYFTKSLLGTTLGAFVLLPAFFEILNGKINSDTTLSLGFQFAPYQALDKLVVGAFNFTEMEKGLPNIFLTSIFTLLCLLYFINQHFSLKEKFTSAILLLFIFLSFSFNPLVLLWHLGQYPVWYPARFSFIFSFYAIYLGVQVITHTHKFNITSKIVALLLVISLSIFLLLNIHQKEFLNQTNIILTILFLLCSLLTILFFNYKWIPVIFFGIVGLEVSINLLASLDNISYQKNFDYANFTSNVSQTTTYLHKYDSGLYRTEKTFIRSDDDPFSNNYYGVSNFNSISDRAAINLVDYLGLENNDNSFTNNFATPLSDSFLGIKYNIVPIKNRRNLPEKEQVVFTSAFYRPDLVTNTVVKSFKQLQIRKNSSALPLIFISNTHQKITFYNNMPATNQNNLFSSIVGQKLNLFNSLYLTNPSKLKNTKHSKNTNEYKKIDKNKTATITFNIFSFKKGAYYLELPSNLTTNVTSIIVNNHQLNNDDLGISSKLLNIGYYSKNTPIKIIFNLNTENINLNGIRVLQFKEDEFNKIIRKFNQKQPVTHQTSPISLKLNYTAQKNETLNSTIPYSKNWLIFDNGKLLQTQKFAQTFLSAPIKKGTHHLTLVYVPIAFLIGLIISIISTIILFIFKPKRD</sequence>
<evidence type="ECO:0000313" key="2">
    <source>
        <dbReference type="EMBL" id="HJE49585.1"/>
    </source>
</evidence>
<feature type="transmembrane region" description="Helical" evidence="1">
    <location>
        <begin position="289"/>
        <end position="309"/>
    </location>
</feature>
<reference evidence="3 4" key="1">
    <citation type="submission" date="2017-05" db="EMBL/GenBank/DDBJ databases">
        <title>Lactobacillus johnsonii from commercial turkeys.</title>
        <authorList>
            <person name="Johnson T.J."/>
            <person name="Youmans B."/>
        </authorList>
    </citation>
    <scope>NUCLEOTIDE SEQUENCE [LARGE SCALE GENOMIC DNA]</scope>
    <source>
        <strain evidence="3 4">UMNLJ114</strain>
    </source>
</reference>
<keyword evidence="1" id="KW-0472">Membrane</keyword>
<dbReference type="EMBL" id="NIBD01000055">
    <property type="protein sequence ID" value="PAB54041.1"/>
    <property type="molecule type" value="Genomic_DNA"/>
</dbReference>